<proteinExistence type="predicted"/>
<dbReference type="EMBL" id="MU842971">
    <property type="protein sequence ID" value="KAK2024218.1"/>
    <property type="molecule type" value="Genomic_DNA"/>
</dbReference>
<name>A0AAD9H8J8_9PEZI</name>
<dbReference type="Proteomes" id="UP001232148">
    <property type="component" value="Unassembled WGS sequence"/>
</dbReference>
<feature type="region of interest" description="Disordered" evidence="1">
    <location>
        <begin position="64"/>
        <end position="84"/>
    </location>
</feature>
<feature type="compositionally biased region" description="Basic residues" evidence="1">
    <location>
        <begin position="64"/>
        <end position="83"/>
    </location>
</feature>
<accession>A0AAD9H8J8</accession>
<sequence length="173" mass="18946">MLLFRRHPCTSTNASPPPISLSLLTFCFEAVYGPKKDEAVSFALPFREPISVCSSPSPPVSRVRRRISSRRRIRSKPTAHNHGKANVAASRRGLFRASPGGPDGNVEEGLRLRRVCLAYRLGVCLLYIKCENCCYTPAFNGSAVNALRPAGRTGRMAPPKGILGDIWHSAMLL</sequence>
<protein>
    <submittedName>
        <fullName evidence="2">Uncharacterized protein</fullName>
    </submittedName>
</protein>
<keyword evidence="3" id="KW-1185">Reference proteome</keyword>
<evidence type="ECO:0000313" key="3">
    <source>
        <dbReference type="Proteomes" id="UP001232148"/>
    </source>
</evidence>
<gene>
    <name evidence="2" type="ORF">LX32DRAFT_111767</name>
</gene>
<dbReference type="AlphaFoldDB" id="A0AAD9H8J8"/>
<reference evidence="2" key="1">
    <citation type="submission" date="2021-06" db="EMBL/GenBank/DDBJ databases">
        <title>Comparative genomics, transcriptomics and evolutionary studies reveal genomic signatures of adaptation to plant cell wall in hemibiotrophic fungi.</title>
        <authorList>
            <consortium name="DOE Joint Genome Institute"/>
            <person name="Baroncelli R."/>
            <person name="Diaz J.F."/>
            <person name="Benocci T."/>
            <person name="Peng M."/>
            <person name="Battaglia E."/>
            <person name="Haridas S."/>
            <person name="Andreopoulos W."/>
            <person name="Labutti K."/>
            <person name="Pangilinan J."/>
            <person name="Floch G.L."/>
            <person name="Makela M.R."/>
            <person name="Henrissat B."/>
            <person name="Grigoriev I.V."/>
            <person name="Crouch J.A."/>
            <person name="De Vries R.P."/>
            <person name="Sukno S.A."/>
            <person name="Thon M.R."/>
        </authorList>
    </citation>
    <scope>NUCLEOTIDE SEQUENCE</scope>
    <source>
        <strain evidence="2">MAFF235873</strain>
    </source>
</reference>
<organism evidence="2 3">
    <name type="scientific">Colletotrichum zoysiae</name>
    <dbReference type="NCBI Taxonomy" id="1216348"/>
    <lineage>
        <taxon>Eukaryota</taxon>
        <taxon>Fungi</taxon>
        <taxon>Dikarya</taxon>
        <taxon>Ascomycota</taxon>
        <taxon>Pezizomycotina</taxon>
        <taxon>Sordariomycetes</taxon>
        <taxon>Hypocreomycetidae</taxon>
        <taxon>Glomerellales</taxon>
        <taxon>Glomerellaceae</taxon>
        <taxon>Colletotrichum</taxon>
        <taxon>Colletotrichum graminicola species complex</taxon>
    </lineage>
</organism>
<comment type="caution">
    <text evidence="2">The sequence shown here is derived from an EMBL/GenBank/DDBJ whole genome shotgun (WGS) entry which is preliminary data.</text>
</comment>
<evidence type="ECO:0000313" key="2">
    <source>
        <dbReference type="EMBL" id="KAK2024218.1"/>
    </source>
</evidence>
<evidence type="ECO:0000256" key="1">
    <source>
        <dbReference type="SAM" id="MobiDB-lite"/>
    </source>
</evidence>